<keyword evidence="5" id="KW-1185">Reference proteome</keyword>
<sequence>MVVSSLAAAGIEQRTRIALFLDKSLELVVSIFAAHCIGCAYVPLDIESPAASINTLIEKIEPSAIITTPALRASLPKRSLS</sequence>
<dbReference type="EMBL" id="JAPQKS010000001">
    <property type="protein sequence ID" value="KAJ5249252.1"/>
    <property type="molecule type" value="Genomic_DNA"/>
</dbReference>
<dbReference type="InterPro" id="IPR042099">
    <property type="entry name" value="ANL_N_sf"/>
</dbReference>
<dbReference type="InterPro" id="IPR000873">
    <property type="entry name" value="AMP-dep_synth/lig_dom"/>
</dbReference>
<feature type="domain" description="AMP-dependent synthetase/ligase" evidence="3">
    <location>
        <begin position="5"/>
        <end position="69"/>
    </location>
</feature>
<name>A0A9W9PKT4_9EURO</name>
<evidence type="ECO:0000256" key="1">
    <source>
        <dbReference type="ARBA" id="ARBA00022450"/>
    </source>
</evidence>
<dbReference type="Proteomes" id="UP001150941">
    <property type="component" value="Unassembled WGS sequence"/>
</dbReference>
<proteinExistence type="predicted"/>
<protein>
    <recommendedName>
        <fullName evidence="3">AMP-dependent synthetase/ligase domain-containing protein</fullName>
    </recommendedName>
</protein>
<keyword evidence="1" id="KW-0596">Phosphopantetheine</keyword>
<dbReference type="PANTHER" id="PTHR45527">
    <property type="entry name" value="NONRIBOSOMAL PEPTIDE SYNTHETASE"/>
    <property type="match status" value="1"/>
</dbReference>
<dbReference type="Gene3D" id="3.40.50.12780">
    <property type="entry name" value="N-terminal domain of ligase-like"/>
    <property type="match status" value="1"/>
</dbReference>
<reference evidence="4" key="1">
    <citation type="submission" date="2022-11" db="EMBL/GenBank/DDBJ databases">
        <authorList>
            <person name="Petersen C."/>
        </authorList>
    </citation>
    <scope>NUCLEOTIDE SEQUENCE</scope>
    <source>
        <strain evidence="4">IBT 19713</strain>
    </source>
</reference>
<dbReference type="GO" id="GO:0031177">
    <property type="term" value="F:phosphopantetheine binding"/>
    <property type="evidence" value="ECO:0007669"/>
    <property type="project" value="TreeGrafter"/>
</dbReference>
<organism evidence="4 5">
    <name type="scientific">Penicillium chermesinum</name>
    <dbReference type="NCBI Taxonomy" id="63820"/>
    <lineage>
        <taxon>Eukaryota</taxon>
        <taxon>Fungi</taxon>
        <taxon>Dikarya</taxon>
        <taxon>Ascomycota</taxon>
        <taxon>Pezizomycotina</taxon>
        <taxon>Eurotiomycetes</taxon>
        <taxon>Eurotiomycetidae</taxon>
        <taxon>Eurotiales</taxon>
        <taxon>Aspergillaceae</taxon>
        <taxon>Penicillium</taxon>
    </lineage>
</organism>
<dbReference type="GeneID" id="83197303"/>
<reference evidence="4" key="2">
    <citation type="journal article" date="2023" name="IMA Fungus">
        <title>Comparative genomic study of the Penicillium genus elucidates a diverse pangenome and 15 lateral gene transfer events.</title>
        <authorList>
            <person name="Petersen C."/>
            <person name="Sorensen T."/>
            <person name="Nielsen M.R."/>
            <person name="Sondergaard T.E."/>
            <person name="Sorensen J.L."/>
            <person name="Fitzpatrick D.A."/>
            <person name="Frisvad J.C."/>
            <person name="Nielsen K.L."/>
        </authorList>
    </citation>
    <scope>NUCLEOTIDE SEQUENCE</scope>
    <source>
        <strain evidence="4">IBT 19713</strain>
    </source>
</reference>
<gene>
    <name evidence="4" type="ORF">N7468_000703</name>
</gene>
<dbReference type="PANTHER" id="PTHR45527:SF1">
    <property type="entry name" value="FATTY ACID SYNTHASE"/>
    <property type="match status" value="1"/>
</dbReference>
<evidence type="ECO:0000313" key="4">
    <source>
        <dbReference type="EMBL" id="KAJ5249252.1"/>
    </source>
</evidence>
<evidence type="ECO:0000259" key="3">
    <source>
        <dbReference type="Pfam" id="PF00501"/>
    </source>
</evidence>
<accession>A0A9W9PKT4</accession>
<dbReference type="RefSeq" id="XP_058336031.1">
    <property type="nucleotide sequence ID" value="XM_058470000.1"/>
</dbReference>
<dbReference type="SUPFAM" id="SSF56801">
    <property type="entry name" value="Acetyl-CoA synthetase-like"/>
    <property type="match status" value="1"/>
</dbReference>
<dbReference type="AlphaFoldDB" id="A0A9W9PKT4"/>
<evidence type="ECO:0000313" key="5">
    <source>
        <dbReference type="Proteomes" id="UP001150941"/>
    </source>
</evidence>
<dbReference type="GO" id="GO:0043041">
    <property type="term" value="P:amino acid activation for nonribosomal peptide biosynthetic process"/>
    <property type="evidence" value="ECO:0007669"/>
    <property type="project" value="TreeGrafter"/>
</dbReference>
<dbReference type="Pfam" id="PF00501">
    <property type="entry name" value="AMP-binding"/>
    <property type="match status" value="1"/>
</dbReference>
<dbReference type="GO" id="GO:0005737">
    <property type="term" value="C:cytoplasm"/>
    <property type="evidence" value="ECO:0007669"/>
    <property type="project" value="TreeGrafter"/>
</dbReference>
<dbReference type="GO" id="GO:0044550">
    <property type="term" value="P:secondary metabolite biosynthetic process"/>
    <property type="evidence" value="ECO:0007669"/>
    <property type="project" value="TreeGrafter"/>
</dbReference>
<keyword evidence="2" id="KW-0597">Phosphoprotein</keyword>
<comment type="caution">
    <text evidence="4">The sequence shown here is derived from an EMBL/GenBank/DDBJ whole genome shotgun (WGS) entry which is preliminary data.</text>
</comment>
<evidence type="ECO:0000256" key="2">
    <source>
        <dbReference type="ARBA" id="ARBA00022553"/>
    </source>
</evidence>